<keyword evidence="4" id="KW-0802">TPR repeat</keyword>
<reference evidence="11" key="5">
    <citation type="submission" date="2025-05" db="UniProtKB">
        <authorList>
            <consortium name="Ensembl"/>
        </authorList>
    </citation>
    <scope>IDENTIFICATION</scope>
</reference>
<dbReference type="InterPro" id="IPR040395">
    <property type="entry name" value="TTC19"/>
</dbReference>
<dbReference type="GeneTree" id="ENSGT00390000009194"/>
<gene>
    <name evidence="10" type="primary">TTC19</name>
    <name evidence="9 11" type="synonym">ttc19</name>
    <name evidence="9" type="ORF">G4P62_008645</name>
</gene>
<reference evidence="9" key="4">
    <citation type="submission" date="2020-03" db="EMBL/GenBank/DDBJ databases">
        <title>Intra-Species Differences in Population Size shape Life History and Genome Evolution.</title>
        <authorList>
            <person name="Willemsen D."/>
            <person name="Cui R."/>
            <person name="Valenzano D.R."/>
        </authorList>
    </citation>
    <scope>NUCLEOTIDE SEQUENCE</scope>
    <source>
        <strain evidence="9">GRZ</strain>
        <tissue evidence="9">Whole</tissue>
    </source>
</reference>
<dbReference type="OMA" id="ANTYYEM"/>
<dbReference type="EMBL" id="JAAVVJ010000005">
    <property type="protein sequence ID" value="KAF7221788.1"/>
    <property type="molecule type" value="Genomic_DNA"/>
</dbReference>
<evidence type="ECO:0000256" key="3">
    <source>
        <dbReference type="ARBA" id="ARBA00022737"/>
    </source>
</evidence>
<sequence>MAASCMLRAVLNRVVKRFGSSGGHTKRLIFGHHLDFWVTETRPETSGGTFPLGGGGAAGGRRGGGGAALCAAIAFSLFRSDEDQTKEDEMILLLKKAKLSIHRGQLQAASSFFHQVLVLAHQTHNNQAIIYTYSQMANLAFVQGQLDSAEKLFKAAMNFMLVGGAPQDDNAIIEMSLKLATIYAEQNKLELAEHGFMFCTESLEAKLEKHKELSEEEKTEEQEALRKETRLLLGLCLDSRARYRASALRLTQAAQDYQNALDICRQEQGETHPQTLVLMSDLATILDLQGRHDEALVLVQHAVHLSQSVGHPDHHVLLGNMAGILLHTGQLEDSVRFYQEALGLARQAGDQEAMNHIKDGLKEVEKRRSQERYEKRGSTTMKEPEHGSV</sequence>
<keyword evidence="3" id="KW-0677">Repeat</keyword>
<dbReference type="EMBL" id="HAEJ01003688">
    <property type="protein sequence ID" value="SBS44145.1"/>
    <property type="molecule type" value="Transcribed_RNA"/>
</dbReference>
<dbReference type="EMBL" id="HADY01019283">
    <property type="protein sequence ID" value="SBP57768.1"/>
    <property type="molecule type" value="Transcribed_RNA"/>
</dbReference>
<keyword evidence="7" id="KW-0175">Coiled coil</keyword>
<feature type="region of interest" description="Disordered" evidence="8">
    <location>
        <begin position="360"/>
        <end position="389"/>
    </location>
</feature>
<evidence type="ECO:0000313" key="11">
    <source>
        <dbReference type="Ensembl" id="ENSNFUP00015017922.1"/>
    </source>
</evidence>
<keyword evidence="12" id="KW-1185">Reference proteome</keyword>
<comment type="similarity">
    <text evidence="2">Belongs to the TTC19 family.</text>
</comment>
<dbReference type="CTD" id="54902"/>
<dbReference type="GO" id="GO:0005743">
    <property type="term" value="C:mitochondrial inner membrane"/>
    <property type="evidence" value="ECO:0007669"/>
    <property type="project" value="TreeGrafter"/>
</dbReference>
<dbReference type="GO" id="GO:0034551">
    <property type="term" value="P:mitochondrial respiratory chain complex III assembly"/>
    <property type="evidence" value="ECO:0007669"/>
    <property type="project" value="InterPro"/>
</dbReference>
<evidence type="ECO:0000313" key="10">
    <source>
        <dbReference type="EMBL" id="SBP57768.1"/>
    </source>
</evidence>
<dbReference type="AlphaFoldDB" id="A0A1A8ASU4"/>
<evidence type="ECO:0000256" key="1">
    <source>
        <dbReference type="ARBA" id="ARBA00004173"/>
    </source>
</evidence>
<dbReference type="SMART" id="SM00028">
    <property type="entry name" value="TPR"/>
    <property type="match status" value="5"/>
</dbReference>
<evidence type="ECO:0000256" key="7">
    <source>
        <dbReference type="SAM" id="Coils"/>
    </source>
</evidence>
<dbReference type="Bgee" id="ENSNFUG00015008558">
    <property type="expression patterns" value="Expressed in liver and 3 other cell types or tissues"/>
</dbReference>
<protein>
    <submittedName>
        <fullName evidence="10 11">Tetratricopeptide repeat domain 19</fullName>
    </submittedName>
    <submittedName>
        <fullName evidence="9">Transcript variant X2</fullName>
    </submittedName>
</protein>
<evidence type="ECO:0000256" key="6">
    <source>
        <dbReference type="ARBA" id="ARBA00023128"/>
    </source>
</evidence>
<evidence type="ECO:0000256" key="2">
    <source>
        <dbReference type="ARBA" id="ARBA00008219"/>
    </source>
</evidence>
<comment type="subcellular location">
    <subcellularLocation>
        <location evidence="1">Mitochondrion</location>
    </subcellularLocation>
</comment>
<keyword evidence="5" id="KW-0809">Transit peptide</keyword>
<reference evidence="11" key="1">
    <citation type="submission" date="2014-08" db="EMBL/GenBank/DDBJ databases">
        <authorList>
            <person name="Senf B."/>
            <person name="Petzold A."/>
            <person name="Downie B.R."/>
            <person name="Koch P."/>
            <person name="Platzer M."/>
        </authorList>
    </citation>
    <scope>NUCLEOTIDE SEQUENCE [LARGE SCALE GENOMIC DNA]</scope>
    <source>
        <strain evidence="11">GRZ</strain>
    </source>
</reference>
<evidence type="ECO:0000256" key="4">
    <source>
        <dbReference type="ARBA" id="ARBA00022803"/>
    </source>
</evidence>
<keyword evidence="6" id="KW-0496">Mitochondrion</keyword>
<organism evidence="10">
    <name type="scientific">Nothobranchius furzeri</name>
    <name type="common">Turquoise killifish</name>
    <dbReference type="NCBI Taxonomy" id="105023"/>
    <lineage>
        <taxon>Eukaryota</taxon>
        <taxon>Metazoa</taxon>
        <taxon>Chordata</taxon>
        <taxon>Craniata</taxon>
        <taxon>Vertebrata</taxon>
        <taxon>Euteleostomi</taxon>
        <taxon>Actinopterygii</taxon>
        <taxon>Neopterygii</taxon>
        <taxon>Teleostei</taxon>
        <taxon>Neoteleostei</taxon>
        <taxon>Acanthomorphata</taxon>
        <taxon>Ovalentaria</taxon>
        <taxon>Atherinomorphae</taxon>
        <taxon>Cyprinodontiformes</taxon>
        <taxon>Nothobranchiidae</taxon>
        <taxon>Nothobranchius</taxon>
    </lineage>
</organism>
<dbReference type="Gene3D" id="1.25.40.10">
    <property type="entry name" value="Tetratricopeptide repeat domain"/>
    <property type="match status" value="2"/>
</dbReference>
<dbReference type="SUPFAM" id="SSF48452">
    <property type="entry name" value="TPR-like"/>
    <property type="match status" value="2"/>
</dbReference>
<feature type="coiled-coil region" evidence="7">
    <location>
        <begin position="200"/>
        <end position="230"/>
    </location>
</feature>
<accession>A0A1A8ASU4</accession>
<name>A0A1A8ASU4_NOTFU</name>
<dbReference type="Proteomes" id="UP000694548">
    <property type="component" value="Chromosome sgr09"/>
</dbReference>
<proteinExistence type="inferred from homology"/>
<dbReference type="RefSeq" id="XP_015811479.3">
    <property type="nucleotide sequence ID" value="XM_015955993.3"/>
</dbReference>
<dbReference type="PANTHER" id="PTHR13143">
    <property type="entry name" value="TETRATRICOPEPTIDE REPEAT PROTEIN 19"/>
    <property type="match status" value="1"/>
</dbReference>
<dbReference type="InterPro" id="IPR011990">
    <property type="entry name" value="TPR-like_helical_dom_sf"/>
</dbReference>
<evidence type="ECO:0000313" key="9">
    <source>
        <dbReference type="EMBL" id="KAF7221788.1"/>
    </source>
</evidence>
<dbReference type="Ensembl" id="ENSNFUT00015018742.1">
    <property type="protein sequence ID" value="ENSNFUP00015017922.1"/>
    <property type="gene ID" value="ENSNFUG00015008558.1"/>
</dbReference>
<dbReference type="PANTHER" id="PTHR13143:SF6">
    <property type="entry name" value="TETRATRICOPEPTIDE REPEAT PROTEIN 19, MITOCHONDRIAL"/>
    <property type="match status" value="1"/>
</dbReference>
<dbReference type="InterPro" id="IPR019734">
    <property type="entry name" value="TPR_rpt"/>
</dbReference>
<dbReference type="Pfam" id="PF13424">
    <property type="entry name" value="TPR_12"/>
    <property type="match status" value="1"/>
</dbReference>
<dbReference type="Proteomes" id="UP000822369">
    <property type="component" value="Chromosome 5"/>
</dbReference>
<dbReference type="Pfam" id="PF13176">
    <property type="entry name" value="TPR_7"/>
    <property type="match status" value="1"/>
</dbReference>
<reference evidence="10" key="2">
    <citation type="submission" date="2016-05" db="EMBL/GenBank/DDBJ databases">
        <authorList>
            <person name="Lavstsen T."/>
            <person name="Jespersen J.S."/>
        </authorList>
    </citation>
    <scope>NUCLEOTIDE SEQUENCE</scope>
    <source>
        <tissue evidence="10">Brain</tissue>
    </source>
</reference>
<evidence type="ECO:0000256" key="5">
    <source>
        <dbReference type="ARBA" id="ARBA00022946"/>
    </source>
</evidence>
<dbReference type="OrthoDB" id="5986190at2759"/>
<evidence type="ECO:0000256" key="8">
    <source>
        <dbReference type="SAM" id="MobiDB-lite"/>
    </source>
</evidence>
<dbReference type="GeneID" id="107383402"/>
<evidence type="ECO:0000313" key="12">
    <source>
        <dbReference type="Proteomes" id="UP000694548"/>
    </source>
</evidence>
<reference evidence="10" key="3">
    <citation type="submission" date="2016-06" db="EMBL/GenBank/DDBJ databases">
        <title>The genome of a short-lived fish provides insights into sex chromosome evolution and the genetic control of aging.</title>
        <authorList>
            <person name="Reichwald K."/>
            <person name="Felder M."/>
            <person name="Petzold A."/>
            <person name="Koch P."/>
            <person name="Groth M."/>
            <person name="Platzer M."/>
        </authorList>
    </citation>
    <scope>NUCLEOTIDE SEQUENCE</scope>
    <source>
        <tissue evidence="10">Brain</tissue>
    </source>
</reference>